<sequence length="173" mass="19861">MLGTNRLISNTKTRIKINLPSSYHANTSFLIPKHILSKLSSLKKERFSLRKKIKYLLNHSIFSLYGNVIGKSRTKLTKSYQDRGENLKKVSCRINNEDLIELDTIAYAVGVSRSKLLVFMLEWEALGWLKAMRKLGFVRDTTLRIKLESSYNLAPSVGFNTPYHIDILHCLDS</sequence>
<proteinExistence type="predicted"/>
<organism evidence="1 2">
    <name type="scientific">Leptospira idonii</name>
    <dbReference type="NCBI Taxonomy" id="1193500"/>
    <lineage>
        <taxon>Bacteria</taxon>
        <taxon>Pseudomonadati</taxon>
        <taxon>Spirochaetota</taxon>
        <taxon>Spirochaetia</taxon>
        <taxon>Leptospirales</taxon>
        <taxon>Leptospiraceae</taxon>
        <taxon>Leptospira</taxon>
    </lineage>
</organism>
<dbReference type="AlphaFoldDB" id="A0A4R9M588"/>
<dbReference type="InterPro" id="IPR011458">
    <property type="entry name" value="DUF1564"/>
</dbReference>
<dbReference type="Pfam" id="PF07600">
    <property type="entry name" value="DUF1564"/>
    <property type="match status" value="1"/>
</dbReference>
<gene>
    <name evidence="1" type="ORF">EHS15_00175</name>
</gene>
<reference evidence="1" key="1">
    <citation type="journal article" date="2019" name="PLoS Negl. Trop. Dis.">
        <title>Revisiting the worldwide diversity of Leptospira species in the environment.</title>
        <authorList>
            <person name="Vincent A.T."/>
            <person name="Schiettekatte O."/>
            <person name="Bourhy P."/>
            <person name="Veyrier F.J."/>
            <person name="Picardeau M."/>
        </authorList>
    </citation>
    <scope>NUCLEOTIDE SEQUENCE [LARGE SCALE GENOMIC DNA]</scope>
    <source>
        <strain evidence="1">201300427</strain>
    </source>
</reference>
<dbReference type="EMBL" id="RQHW01000002">
    <property type="protein sequence ID" value="TGN20975.1"/>
    <property type="molecule type" value="Genomic_DNA"/>
</dbReference>
<protein>
    <submittedName>
        <fullName evidence="1">DUF1564 family protein</fullName>
    </submittedName>
</protein>
<evidence type="ECO:0000313" key="2">
    <source>
        <dbReference type="Proteomes" id="UP000298058"/>
    </source>
</evidence>
<name>A0A4R9M588_9LEPT</name>
<keyword evidence="2" id="KW-1185">Reference proteome</keyword>
<dbReference type="Proteomes" id="UP000298058">
    <property type="component" value="Unassembled WGS sequence"/>
</dbReference>
<evidence type="ECO:0000313" key="1">
    <source>
        <dbReference type="EMBL" id="TGN20975.1"/>
    </source>
</evidence>
<accession>A0A4R9M588</accession>
<comment type="caution">
    <text evidence="1">The sequence shown here is derived from an EMBL/GenBank/DDBJ whole genome shotgun (WGS) entry which is preliminary data.</text>
</comment>